<name>A0A1G2RJD5_9BACT</name>
<accession>A0A1G2RJD5</accession>
<feature type="active site" description="Proton acceptor" evidence="2">
    <location>
        <position position="122"/>
    </location>
</feature>
<proteinExistence type="inferred from homology"/>
<dbReference type="PANTHER" id="PTHR35561">
    <property type="entry name" value="RNA 2',3'-CYCLIC PHOSPHODIESTERASE"/>
    <property type="match status" value="1"/>
</dbReference>
<evidence type="ECO:0000256" key="2">
    <source>
        <dbReference type="HAMAP-Rule" id="MF_01940"/>
    </source>
</evidence>
<comment type="caution">
    <text evidence="4">The sequence shown here is derived from an EMBL/GenBank/DDBJ whole genome shotgun (WGS) entry which is preliminary data.</text>
</comment>
<dbReference type="EMBL" id="MHUG01000019">
    <property type="protein sequence ID" value="OHA72897.1"/>
    <property type="molecule type" value="Genomic_DNA"/>
</dbReference>
<comment type="function">
    <text evidence="2">Hydrolyzes RNA 2',3'-cyclic phosphodiester to an RNA 2'-phosphomonoester.</text>
</comment>
<keyword evidence="1 2" id="KW-0378">Hydrolase</keyword>
<keyword evidence="4" id="KW-0436">Ligase</keyword>
<gene>
    <name evidence="4" type="ORF">A3B24_03320</name>
</gene>
<organism evidence="4 5">
    <name type="scientific">Candidatus Wildermuthbacteria bacterium RIFCSPLOWO2_01_FULL_48_16</name>
    <dbReference type="NCBI Taxonomy" id="1802461"/>
    <lineage>
        <taxon>Bacteria</taxon>
        <taxon>Candidatus Wildermuthiibacteriota</taxon>
    </lineage>
</organism>
<sequence>MLHRIFLAIKLQKGMKEQLLAYREKWPELPARWAKQENLHLTLAFYGNASDQELEEIKQKVREVASKHKPFSLKLSKIVYGPSVSQARMLWAVGDTTQELASLQQELAVALERVEEREFSLHLTLARFNEWEFKKINPEERPEVNEDISFEITVHSVDIMESKPRRGGAEYSVVESCKLSAGRRIENS</sequence>
<dbReference type="NCBIfam" id="TIGR02258">
    <property type="entry name" value="2_5_ligase"/>
    <property type="match status" value="1"/>
</dbReference>
<dbReference type="AlphaFoldDB" id="A0A1G2RJD5"/>
<dbReference type="InterPro" id="IPR014051">
    <property type="entry name" value="Phosphoesterase_HXTX"/>
</dbReference>
<dbReference type="Gene3D" id="3.90.1140.10">
    <property type="entry name" value="Cyclic phosphodiesterase"/>
    <property type="match status" value="1"/>
</dbReference>
<comment type="catalytic activity">
    <reaction evidence="2">
        <text>a 3'-end 2',3'-cyclophospho-ribonucleotide-RNA + H2O = a 3'-end 2'-phospho-ribonucleotide-RNA + H(+)</text>
        <dbReference type="Rhea" id="RHEA:11828"/>
        <dbReference type="Rhea" id="RHEA-COMP:10464"/>
        <dbReference type="Rhea" id="RHEA-COMP:17353"/>
        <dbReference type="ChEBI" id="CHEBI:15377"/>
        <dbReference type="ChEBI" id="CHEBI:15378"/>
        <dbReference type="ChEBI" id="CHEBI:83064"/>
        <dbReference type="ChEBI" id="CHEBI:173113"/>
        <dbReference type="EC" id="3.1.4.58"/>
    </reaction>
</comment>
<dbReference type="GO" id="GO:0008664">
    <property type="term" value="F:RNA 2',3'-cyclic 3'-phosphodiesterase activity"/>
    <property type="evidence" value="ECO:0007669"/>
    <property type="project" value="UniProtKB-EC"/>
</dbReference>
<dbReference type="EC" id="3.1.4.58" evidence="2"/>
<protein>
    <recommendedName>
        <fullName evidence="2">RNA 2',3'-cyclic phosphodiesterase</fullName>
        <shortName evidence="2">RNA 2',3'-CPDase</shortName>
        <ecNumber evidence="2">3.1.4.58</ecNumber>
    </recommendedName>
</protein>
<comment type="similarity">
    <text evidence="2">Belongs to the 2H phosphoesterase superfamily. ThpR family.</text>
</comment>
<dbReference type="PANTHER" id="PTHR35561:SF1">
    <property type="entry name" value="RNA 2',3'-CYCLIC PHOSPHODIESTERASE"/>
    <property type="match status" value="1"/>
</dbReference>
<dbReference type="HAMAP" id="MF_01940">
    <property type="entry name" value="RNA_CPDase"/>
    <property type="match status" value="1"/>
</dbReference>
<feature type="short sequence motif" description="HXTX 2" evidence="2">
    <location>
        <begin position="122"/>
        <end position="125"/>
    </location>
</feature>
<dbReference type="Pfam" id="PF02834">
    <property type="entry name" value="LigT_PEase"/>
    <property type="match status" value="2"/>
</dbReference>
<dbReference type="STRING" id="1802461.A3B24_03320"/>
<feature type="domain" description="Phosphoesterase HXTX" evidence="3">
    <location>
        <begin position="95"/>
        <end position="167"/>
    </location>
</feature>
<dbReference type="InterPro" id="IPR009097">
    <property type="entry name" value="Cyclic_Pdiesterase"/>
</dbReference>
<evidence type="ECO:0000259" key="3">
    <source>
        <dbReference type="Pfam" id="PF02834"/>
    </source>
</evidence>
<dbReference type="GO" id="GO:0004113">
    <property type="term" value="F:2',3'-cyclic-nucleotide 3'-phosphodiesterase activity"/>
    <property type="evidence" value="ECO:0007669"/>
    <property type="project" value="InterPro"/>
</dbReference>
<evidence type="ECO:0000313" key="4">
    <source>
        <dbReference type="EMBL" id="OHA72897.1"/>
    </source>
</evidence>
<reference evidence="4 5" key="1">
    <citation type="journal article" date="2016" name="Nat. Commun.">
        <title>Thousands of microbial genomes shed light on interconnected biogeochemical processes in an aquifer system.</title>
        <authorList>
            <person name="Anantharaman K."/>
            <person name="Brown C.T."/>
            <person name="Hug L.A."/>
            <person name="Sharon I."/>
            <person name="Castelle C.J."/>
            <person name="Probst A.J."/>
            <person name="Thomas B.C."/>
            <person name="Singh A."/>
            <person name="Wilkins M.J."/>
            <person name="Karaoz U."/>
            <person name="Brodie E.L."/>
            <person name="Williams K.H."/>
            <person name="Hubbard S.S."/>
            <person name="Banfield J.F."/>
        </authorList>
    </citation>
    <scope>NUCLEOTIDE SEQUENCE [LARGE SCALE GENOMIC DNA]</scope>
</reference>
<dbReference type="SUPFAM" id="SSF55144">
    <property type="entry name" value="LigT-like"/>
    <property type="match status" value="1"/>
</dbReference>
<evidence type="ECO:0000313" key="5">
    <source>
        <dbReference type="Proteomes" id="UP000176917"/>
    </source>
</evidence>
<feature type="short sequence motif" description="HXTX 1" evidence="2">
    <location>
        <begin position="40"/>
        <end position="43"/>
    </location>
</feature>
<feature type="active site" description="Proton donor" evidence="2">
    <location>
        <position position="40"/>
    </location>
</feature>
<dbReference type="InterPro" id="IPR004175">
    <property type="entry name" value="RNA_CPDase"/>
</dbReference>
<evidence type="ECO:0000256" key="1">
    <source>
        <dbReference type="ARBA" id="ARBA00022801"/>
    </source>
</evidence>
<feature type="domain" description="Phosphoesterase HXTX" evidence="3">
    <location>
        <begin position="10"/>
        <end position="91"/>
    </location>
</feature>
<dbReference type="Proteomes" id="UP000176917">
    <property type="component" value="Unassembled WGS sequence"/>
</dbReference>
<dbReference type="GO" id="GO:0016874">
    <property type="term" value="F:ligase activity"/>
    <property type="evidence" value="ECO:0007669"/>
    <property type="project" value="UniProtKB-KW"/>
</dbReference>